<evidence type="ECO:0000313" key="1">
    <source>
        <dbReference type="EMBL" id="KAK3283925.1"/>
    </source>
</evidence>
<evidence type="ECO:0000313" key="2">
    <source>
        <dbReference type="Proteomes" id="UP001190700"/>
    </source>
</evidence>
<organism evidence="1 2">
    <name type="scientific">Cymbomonas tetramitiformis</name>
    <dbReference type="NCBI Taxonomy" id="36881"/>
    <lineage>
        <taxon>Eukaryota</taxon>
        <taxon>Viridiplantae</taxon>
        <taxon>Chlorophyta</taxon>
        <taxon>Pyramimonadophyceae</taxon>
        <taxon>Pyramimonadales</taxon>
        <taxon>Pyramimonadaceae</taxon>
        <taxon>Cymbomonas</taxon>
    </lineage>
</organism>
<accession>A0AAE0LGJ0</accession>
<comment type="caution">
    <text evidence="1">The sequence shown here is derived from an EMBL/GenBank/DDBJ whole genome shotgun (WGS) entry which is preliminary data.</text>
</comment>
<sequence length="163" mass="18579">MVRVEANRLLYFTLELLVHPNSPASDWLDGSGQSHPHDGKRVLLEFARRLLHADAPFHATSDSLGACAWWPTRTRNRQCIADFNDALKSARRRATMDDEDVKYFIDNEKKERSADADLLEIIMNLRKQVRDTATHVKTLSNRVNGKGFARLQTQTNACKICSQ</sequence>
<keyword evidence="2" id="KW-1185">Reference proteome</keyword>
<reference evidence="1 2" key="1">
    <citation type="journal article" date="2015" name="Genome Biol. Evol.">
        <title>Comparative Genomics of a Bacterivorous Green Alga Reveals Evolutionary Causalities and Consequences of Phago-Mixotrophic Mode of Nutrition.</title>
        <authorList>
            <person name="Burns J.A."/>
            <person name="Paasch A."/>
            <person name="Narechania A."/>
            <person name="Kim E."/>
        </authorList>
    </citation>
    <scope>NUCLEOTIDE SEQUENCE [LARGE SCALE GENOMIC DNA]</scope>
    <source>
        <strain evidence="1 2">PLY_AMNH</strain>
    </source>
</reference>
<protein>
    <submittedName>
        <fullName evidence="1">Uncharacterized protein</fullName>
    </submittedName>
</protein>
<dbReference type="EMBL" id="LGRX02002580">
    <property type="protein sequence ID" value="KAK3283925.1"/>
    <property type="molecule type" value="Genomic_DNA"/>
</dbReference>
<name>A0AAE0LGJ0_9CHLO</name>
<gene>
    <name evidence="1" type="ORF">CYMTET_8398</name>
</gene>
<dbReference type="AlphaFoldDB" id="A0AAE0LGJ0"/>
<dbReference type="Proteomes" id="UP001190700">
    <property type="component" value="Unassembled WGS sequence"/>
</dbReference>
<proteinExistence type="predicted"/>